<dbReference type="InterPro" id="IPR050090">
    <property type="entry name" value="Tyrosine_recombinase_XerCD"/>
</dbReference>
<dbReference type="InterPro" id="IPR011010">
    <property type="entry name" value="DNA_brk_join_enz"/>
</dbReference>
<dbReference type="InterPro" id="IPR010998">
    <property type="entry name" value="Integrase_recombinase_N"/>
</dbReference>
<dbReference type="InterPro" id="IPR002104">
    <property type="entry name" value="Integrase_catalytic"/>
</dbReference>
<dbReference type="Gene3D" id="1.10.443.10">
    <property type="entry name" value="Intergrase catalytic core"/>
    <property type="match status" value="1"/>
</dbReference>
<evidence type="ECO:0000256" key="3">
    <source>
        <dbReference type="ARBA" id="ARBA00023125"/>
    </source>
</evidence>
<evidence type="ECO:0000256" key="2">
    <source>
        <dbReference type="ARBA" id="ARBA00022908"/>
    </source>
</evidence>
<dbReference type="PANTHER" id="PTHR30349:SF41">
    <property type="entry name" value="INTEGRASE_RECOMBINASE PROTEIN MJ0367-RELATED"/>
    <property type="match status" value="1"/>
</dbReference>
<dbReference type="CDD" id="cd00397">
    <property type="entry name" value="DNA_BRE_C"/>
    <property type="match status" value="1"/>
</dbReference>
<dbReference type="PANTHER" id="PTHR30349">
    <property type="entry name" value="PHAGE INTEGRASE-RELATED"/>
    <property type="match status" value="1"/>
</dbReference>
<feature type="domain" description="Tyr recombinase" evidence="6">
    <location>
        <begin position="150"/>
        <end position="332"/>
    </location>
</feature>
<evidence type="ECO:0000256" key="5">
    <source>
        <dbReference type="PROSITE-ProRule" id="PRU01248"/>
    </source>
</evidence>
<dbReference type="Pfam" id="PF00589">
    <property type="entry name" value="Phage_integrase"/>
    <property type="match status" value="1"/>
</dbReference>
<dbReference type="InterPro" id="IPR013762">
    <property type="entry name" value="Integrase-like_cat_sf"/>
</dbReference>
<evidence type="ECO:0000256" key="4">
    <source>
        <dbReference type="ARBA" id="ARBA00023172"/>
    </source>
</evidence>
<organism evidence="8 9">
    <name type="scientific">Haloechinothrix salitolerans</name>
    <dbReference type="NCBI Taxonomy" id="926830"/>
    <lineage>
        <taxon>Bacteria</taxon>
        <taxon>Bacillati</taxon>
        <taxon>Actinomycetota</taxon>
        <taxon>Actinomycetes</taxon>
        <taxon>Pseudonocardiales</taxon>
        <taxon>Pseudonocardiaceae</taxon>
        <taxon>Haloechinothrix</taxon>
    </lineage>
</organism>
<proteinExistence type="inferred from homology"/>
<keyword evidence="3 5" id="KW-0238">DNA-binding</keyword>
<reference evidence="9" key="1">
    <citation type="journal article" date="2019" name="Int. J. Syst. Evol. Microbiol.">
        <title>The Global Catalogue of Microorganisms (GCM) 10K type strain sequencing project: providing services to taxonomists for standard genome sequencing and annotation.</title>
        <authorList>
            <consortium name="The Broad Institute Genomics Platform"/>
            <consortium name="The Broad Institute Genome Sequencing Center for Infectious Disease"/>
            <person name="Wu L."/>
            <person name="Ma J."/>
        </authorList>
    </citation>
    <scope>NUCLEOTIDE SEQUENCE [LARGE SCALE GENOMIC DNA]</scope>
    <source>
        <strain evidence="9">KCTC 32255</strain>
    </source>
</reference>
<dbReference type="InterPro" id="IPR044068">
    <property type="entry name" value="CB"/>
</dbReference>
<comment type="similarity">
    <text evidence="1">Belongs to the 'phage' integrase family.</text>
</comment>
<evidence type="ECO:0000256" key="1">
    <source>
        <dbReference type="ARBA" id="ARBA00008857"/>
    </source>
</evidence>
<sequence length="340" mass="38577">MTAVLLAPEPPNLVLVDAEPMTFRLRSGAYLQLPPGEWGEIAKEWGRSLLADNKSENTIRIYLYALRRLGEWAVKQVFKADGKKQFGYGPTTVTTSALRQYIADLIERSSPGNAKNHFRSLCTFYVWMVDEEEVDRSPFDRMKTPQVPEKPIPIVTYDMMSALLNTCSGKTFVDRRDTAILRVLWDTGGRRNEIGSLKLDNLDLDIECILVHGKGRRDRTIPLGAKTVQALSRYLRLRGRHLQHAFPDLWLGSTGQGPLRVPGIRNMVSRRATEAGIGHVHPHMFRHALAHYWQLEGGNETDLMRIMGWKSPEMLRRYGASAAAERAHKSHRALRIGDRV</sequence>
<dbReference type="RefSeq" id="WP_345391570.1">
    <property type="nucleotide sequence ID" value="NZ_BAABLA010000007.1"/>
</dbReference>
<dbReference type="EMBL" id="JBHSXX010000001">
    <property type="protein sequence ID" value="MFC6871635.1"/>
    <property type="molecule type" value="Genomic_DNA"/>
</dbReference>
<dbReference type="SUPFAM" id="SSF56349">
    <property type="entry name" value="DNA breaking-rejoining enzymes"/>
    <property type="match status" value="1"/>
</dbReference>
<gene>
    <name evidence="8" type="ORF">ACFQGD_31395</name>
</gene>
<keyword evidence="4" id="KW-0233">DNA recombination</keyword>
<dbReference type="Proteomes" id="UP001596337">
    <property type="component" value="Unassembled WGS sequence"/>
</dbReference>
<dbReference type="Pfam" id="PF13495">
    <property type="entry name" value="Phage_int_SAM_4"/>
    <property type="match status" value="1"/>
</dbReference>
<comment type="caution">
    <text evidence="8">The sequence shown here is derived from an EMBL/GenBank/DDBJ whole genome shotgun (WGS) entry which is preliminary data.</text>
</comment>
<evidence type="ECO:0000313" key="8">
    <source>
        <dbReference type="EMBL" id="MFC6871635.1"/>
    </source>
</evidence>
<evidence type="ECO:0000259" key="7">
    <source>
        <dbReference type="PROSITE" id="PS51900"/>
    </source>
</evidence>
<dbReference type="PROSITE" id="PS51900">
    <property type="entry name" value="CB"/>
    <property type="match status" value="1"/>
</dbReference>
<name>A0ABW2CBK5_9PSEU</name>
<dbReference type="InterPro" id="IPR004107">
    <property type="entry name" value="Integrase_SAM-like_N"/>
</dbReference>
<dbReference type="Gene3D" id="1.10.150.130">
    <property type="match status" value="1"/>
</dbReference>
<feature type="domain" description="Core-binding (CB)" evidence="7">
    <location>
        <begin position="36"/>
        <end position="129"/>
    </location>
</feature>
<keyword evidence="9" id="KW-1185">Reference proteome</keyword>
<evidence type="ECO:0000259" key="6">
    <source>
        <dbReference type="PROSITE" id="PS51898"/>
    </source>
</evidence>
<protein>
    <submittedName>
        <fullName evidence="8">Tyrosine-type recombinase/integrase</fullName>
    </submittedName>
</protein>
<keyword evidence="2" id="KW-0229">DNA integration</keyword>
<dbReference type="PROSITE" id="PS51898">
    <property type="entry name" value="TYR_RECOMBINASE"/>
    <property type="match status" value="1"/>
</dbReference>
<evidence type="ECO:0000313" key="9">
    <source>
        <dbReference type="Proteomes" id="UP001596337"/>
    </source>
</evidence>
<accession>A0ABW2CBK5</accession>